<reference evidence="2 3" key="1">
    <citation type="journal article" date="2022" name="G3 (Bethesda)">
        <title>Evaluating Illumina-, Nanopore-, and PacBio-based genome assembly strategies with the bald notothen, Trematomus borchgrevinki.</title>
        <authorList>
            <person name="Rayamajhi N."/>
            <person name="Cheng C.C."/>
            <person name="Catchen J.M."/>
        </authorList>
    </citation>
    <scope>NUCLEOTIDE SEQUENCE [LARGE SCALE GENOMIC DNA]</scope>
    <source>
        <strain evidence="2">AGRC-2024</strain>
    </source>
</reference>
<evidence type="ECO:0000313" key="3">
    <source>
        <dbReference type="Proteomes" id="UP001619887"/>
    </source>
</evidence>
<feature type="compositionally biased region" description="Low complexity" evidence="1">
    <location>
        <begin position="383"/>
        <end position="396"/>
    </location>
</feature>
<dbReference type="PRINTS" id="PR01217">
    <property type="entry name" value="PRICHEXTENSN"/>
</dbReference>
<feature type="compositionally biased region" description="Low complexity" evidence="1">
    <location>
        <begin position="1954"/>
        <end position="1963"/>
    </location>
</feature>
<feature type="compositionally biased region" description="Low complexity" evidence="1">
    <location>
        <begin position="464"/>
        <end position="477"/>
    </location>
</feature>
<dbReference type="InterPro" id="IPR024845">
    <property type="entry name" value="NHS-like"/>
</dbReference>
<reference evidence="2 3" key="2">
    <citation type="journal article" date="2024" name="G3 (Bethesda)">
        <title>The genome of the cryopelagic Antarctic bald notothen, Trematomus borchgrevinki.</title>
        <authorList>
            <person name="Rayamajhi N."/>
            <person name="Rivera-Colon A.G."/>
            <person name="Minhas B.F."/>
            <person name="Cheng C.C."/>
            <person name="Catchen J.M."/>
        </authorList>
    </citation>
    <scope>NUCLEOTIDE SEQUENCE [LARGE SCALE GENOMIC DNA]</scope>
    <source>
        <strain evidence="2">AGRC-2024</strain>
    </source>
</reference>
<feature type="compositionally biased region" description="Low complexity" evidence="1">
    <location>
        <begin position="1819"/>
        <end position="1832"/>
    </location>
</feature>
<feature type="compositionally biased region" description="Pro residues" evidence="1">
    <location>
        <begin position="727"/>
        <end position="737"/>
    </location>
</feature>
<feature type="compositionally biased region" description="Pro residues" evidence="1">
    <location>
        <begin position="878"/>
        <end position="923"/>
    </location>
</feature>
<proteinExistence type="predicted"/>
<dbReference type="PANTHER" id="PTHR23039:SF3">
    <property type="entry name" value="NHS-LIKE PROTEIN 1"/>
    <property type="match status" value="1"/>
</dbReference>
<feature type="region of interest" description="Disordered" evidence="1">
    <location>
        <begin position="1194"/>
        <end position="1296"/>
    </location>
</feature>
<feature type="compositionally biased region" description="Polar residues" evidence="1">
    <location>
        <begin position="305"/>
        <end position="335"/>
    </location>
</feature>
<comment type="caution">
    <text evidence="2">The sequence shown here is derived from an EMBL/GenBank/DDBJ whole genome shotgun (WGS) entry which is preliminary data.</text>
</comment>
<feature type="compositionally biased region" description="Basic and acidic residues" evidence="1">
    <location>
        <begin position="1030"/>
        <end position="1044"/>
    </location>
</feature>
<feature type="region of interest" description="Disordered" evidence="1">
    <location>
        <begin position="1140"/>
        <end position="1182"/>
    </location>
</feature>
<feature type="region of interest" description="Disordered" evidence="1">
    <location>
        <begin position="2010"/>
        <end position="2031"/>
    </location>
</feature>
<feature type="compositionally biased region" description="Pro residues" evidence="1">
    <location>
        <begin position="821"/>
        <end position="867"/>
    </location>
</feature>
<feature type="compositionally biased region" description="Polar residues" evidence="1">
    <location>
        <begin position="478"/>
        <end position="490"/>
    </location>
</feature>
<feature type="compositionally biased region" description="Low complexity" evidence="1">
    <location>
        <begin position="1780"/>
        <end position="1790"/>
    </location>
</feature>
<feature type="region of interest" description="Disordered" evidence="1">
    <location>
        <begin position="815"/>
        <end position="929"/>
    </location>
</feature>
<feature type="compositionally biased region" description="Polar residues" evidence="1">
    <location>
        <begin position="580"/>
        <end position="597"/>
    </location>
</feature>
<feature type="region of interest" description="Disordered" evidence="1">
    <location>
        <begin position="81"/>
        <end position="102"/>
    </location>
</feature>
<feature type="compositionally biased region" description="Polar residues" evidence="1">
    <location>
        <begin position="445"/>
        <end position="463"/>
    </location>
</feature>
<feature type="compositionally biased region" description="Basic and acidic residues" evidence="1">
    <location>
        <begin position="1892"/>
        <end position="1908"/>
    </location>
</feature>
<feature type="region of interest" description="Disordered" evidence="1">
    <location>
        <begin position="1943"/>
        <end position="1974"/>
    </location>
</feature>
<feature type="compositionally biased region" description="Polar residues" evidence="1">
    <location>
        <begin position="1045"/>
        <end position="1064"/>
    </location>
</feature>
<feature type="compositionally biased region" description="Low complexity" evidence="1">
    <location>
        <begin position="1247"/>
        <end position="1279"/>
    </location>
</feature>
<evidence type="ECO:0008006" key="4">
    <source>
        <dbReference type="Google" id="ProtNLM"/>
    </source>
</evidence>
<gene>
    <name evidence="2" type="ORF">OYC64_013679</name>
</gene>
<feature type="region of interest" description="Disordered" evidence="1">
    <location>
        <begin position="1749"/>
        <end position="1847"/>
    </location>
</feature>
<feature type="region of interest" description="Disordered" evidence="1">
    <location>
        <begin position="1890"/>
        <end position="1909"/>
    </location>
</feature>
<feature type="compositionally biased region" description="Basic and acidic residues" evidence="1">
    <location>
        <begin position="46"/>
        <end position="55"/>
    </location>
</feature>
<feature type="region of interest" description="Disordered" evidence="1">
    <location>
        <begin position="295"/>
        <end position="337"/>
    </location>
</feature>
<feature type="compositionally biased region" description="Basic and acidic residues" evidence="1">
    <location>
        <begin position="687"/>
        <end position="702"/>
    </location>
</feature>
<feature type="compositionally biased region" description="Basic and acidic residues" evidence="1">
    <location>
        <begin position="1150"/>
        <end position="1169"/>
    </location>
</feature>
<feature type="region of interest" description="Disordered" evidence="1">
    <location>
        <begin position="44"/>
        <end position="64"/>
    </location>
</feature>
<feature type="compositionally biased region" description="Low complexity" evidence="1">
    <location>
        <begin position="703"/>
        <end position="724"/>
    </location>
</feature>
<feature type="compositionally biased region" description="Pro residues" evidence="1">
    <location>
        <begin position="769"/>
        <end position="789"/>
    </location>
</feature>
<feature type="compositionally biased region" description="Polar residues" evidence="1">
    <location>
        <begin position="367"/>
        <end position="382"/>
    </location>
</feature>
<feature type="region of interest" description="Disordered" evidence="1">
    <location>
        <begin position="2065"/>
        <end position="2084"/>
    </location>
</feature>
<feature type="compositionally biased region" description="Low complexity" evidence="1">
    <location>
        <begin position="646"/>
        <end position="659"/>
    </location>
</feature>
<feature type="compositionally biased region" description="Basic and acidic residues" evidence="1">
    <location>
        <begin position="1944"/>
        <end position="1953"/>
    </location>
</feature>
<accession>A0ABD2FUM0</accession>
<feature type="compositionally biased region" description="Polar residues" evidence="1">
    <location>
        <begin position="1235"/>
        <end position="1246"/>
    </location>
</feature>
<sequence>MVLIGAAFKSVLKYLHKTRGERDSKWSVHYTTQKPLLFVPAKRRSGSADDLRGQRSTESSACNGLTQHGCSRPISSQFNASCSAPHPRLNQSESSSARRGWKDKSRRMRSSFLNLFSQSCFSLCFKFSVWRTKSSALSDDDEVFILNQTRPVTPLVLNPGHRASCWDVFTYEQPEEEEEDEEEEEQLNPHLPTPEERMRQQAGAVPADIVPINITGESFDRQASFRKVAPNTDSLLNRPRLLNRRKTVTGIPEDVRRLDSQLVLPGQYSTVGRPASCEPPRHSDEEVKCPSRRIRAPRGRGMSSLMASLTSSPTSEVYSLPRQETTSSLNSEASGTSASCRTISASSSCCQELEGFPNAPAARVLPQSPSEWSYPSDTTLNESPSSPSSSSHYRSSSSIAESQISYQALSQSSSIQSRGTDWSGIGQEMRSVSGEGWSGDPLLSSGRSTPSNTSESVASSITDSQISYLSPSSSIQSGFTQELSSVSGDSWSGDPPWSAGRSIARSISLRKSKRPPPPPLRSDSLRQQRQARMKPPRSRKTPISSPISSPVSSPISSPISSSSKAVQDPWVPRSSKRRQSGFNCGTVTTFEPLTSPSEEVPPISLPHSPLLPPGSEEEGFNLNPQPNAFLGIQRLASPSSGYSSQSNTPTPGTPVSSPLSPSPPLSPLSAFSLPPTHPLSSIPRTTSKVEGRAKPPVPERKSSLISSPFSSTSSLSSCTSLDSSAKLPPPPPPPPLPQCTSLLPPVFYSPTFVSPRLPAPSFTNLFAALPPPPSSLLPPPPPPPPPPLPQCTSLLPPVFYSPTFVSPRLPAPSFTNLFAALPPPPSSLPPPPSSLPPPPPPPPPPLPPSSLPPLPPLPPSSRPPPPSYSYFAKQTFSFPPPPDSPPLPPPPEFLPIDDLPPPPPPPPPPPLPPPSTSPLPPPVLRKSPNLPPLVTAQALQGVKLRHVKNQECLLTSIMLADSANAKHELPSKEANLGSAVSANADAKLVGTGTQKAACDLDSNEANIISDLFGNANLDCPANAYVTQAEHDNYNPTKSDIRKPNDTSSNANLQSPKSTVANQRSSEPKPQDIQYTEPEKEHSDMYATLENTQVFTPDSPWVKMSDGTDEDHNKITVQQQQQVTDTMLADAMLTAQQGNTDSSYWTLSGAKQRESRTSKDGIETNNRNDSEMWNGAADGVTTSFSDLSQNNIVCNEATQKNPRSPKKPTVPKKPDLGVLGLMASPEARRRQVGLKKQSQLPPDSTLHSPPNSSSPSPKHLAQTTERTTSPEESVTPSSSPQRQKPPIVHKKPDLSPERIKQLIEFGTQGESSKGNCAPQEVVGISQTMGASGIVETTRARNTLNGNMGTLENCGTSGTRGTLQTSRIYGHCDASGIMGLSETQSIKGATKTALGSCSTSDTIVNSEIVDNTRARNTLNGNMGTLEDCGTPGTWGTSETSSRQGNKGIYSHCGALGSRIISETCGTVSTLGNHGTPDITDTRNTLNSTMETRSNVGTNGINGNLGPSGVMGISVNRSPKRLLNTINATTSTLENCGTSGTTGTMETSINLGTIGINGYCGPSGVKGIAEHSDIKGAPNTINGYRGSLANYVTSESWGNSDMCSSLGSISTSENRDTLGSFNNLGAMGISRNCGLSGVIGTAEYSGIIGAPNTINASMSYMANCGTSESRGTSETCSTLGTISTLENQDTLGTCGTSETCSNVGTMGISRNLSTSGTRGTSYLGSCSTLGDFGANGATSSQNAASDPWTINTRLHKDEDKTPQRIMMTSSMAEEEEEEERGMKTTTMMMMPTTTRKKDKSRKRRKKRVGRQLLMNASTTRRSYSSSSSLSSSSSSSDDERDVVKGRTMQTRVRMTTEIPCALIGPSSCSLSSALSNESLPGAPSLPDLLIEEEEKERSDEGRTTTGKHEDGDVFLSVSADQMFVSDRPRTTEDLFTVIHRSKRKMLGRRDSGDDGRLSSSSSSSSSPVTPTSLKGQRWSRSDSFKALLLRKGGRSDSSSGVSAVERLRVLPVSGHQRAPEPHSKPAQTPDLSALNSPPFDHNFSLIGFGWGRDLFLASSSSSPHFLFLSSSSSSSRPRSLTPPCSSSRRFSARSRLFAAPMTAIFEGGSDEEEEEEEEVFMDV</sequence>
<dbReference type="Proteomes" id="UP001619887">
    <property type="component" value="Unassembled WGS sequence"/>
</dbReference>
<protein>
    <recommendedName>
        <fullName evidence="4">NHS-like protein 1</fullName>
    </recommendedName>
</protein>
<organism evidence="2 3">
    <name type="scientific">Pagothenia borchgrevinki</name>
    <name type="common">Bald rockcod</name>
    <name type="synonym">Trematomus borchgrevinki</name>
    <dbReference type="NCBI Taxonomy" id="8213"/>
    <lineage>
        <taxon>Eukaryota</taxon>
        <taxon>Metazoa</taxon>
        <taxon>Chordata</taxon>
        <taxon>Craniata</taxon>
        <taxon>Vertebrata</taxon>
        <taxon>Euteleostomi</taxon>
        <taxon>Actinopterygii</taxon>
        <taxon>Neopterygii</taxon>
        <taxon>Teleostei</taxon>
        <taxon>Neoteleostei</taxon>
        <taxon>Acanthomorphata</taxon>
        <taxon>Eupercaria</taxon>
        <taxon>Perciformes</taxon>
        <taxon>Notothenioidei</taxon>
        <taxon>Nototheniidae</taxon>
        <taxon>Pagothenia</taxon>
    </lineage>
</organism>
<evidence type="ECO:0000313" key="2">
    <source>
        <dbReference type="EMBL" id="KAL3045454.1"/>
    </source>
</evidence>
<feature type="region of interest" description="Disordered" evidence="1">
    <location>
        <begin position="763"/>
        <end position="792"/>
    </location>
</feature>
<feature type="compositionally biased region" description="Polar residues" evidence="1">
    <location>
        <begin position="2022"/>
        <end position="2031"/>
    </location>
</feature>
<feature type="compositionally biased region" description="Low complexity" evidence="1">
    <location>
        <begin position="542"/>
        <end position="563"/>
    </location>
</feature>
<feature type="region of interest" description="Disordered" evidence="1">
    <location>
        <begin position="361"/>
        <end position="396"/>
    </location>
</feature>
<name>A0ABD2FUM0_PAGBO</name>
<feature type="compositionally biased region" description="Basic residues" evidence="1">
    <location>
        <begin position="1791"/>
        <end position="1806"/>
    </location>
</feature>
<feature type="compositionally biased region" description="Polar residues" evidence="1">
    <location>
        <begin position="410"/>
        <end position="420"/>
    </location>
</feature>
<feature type="compositionally biased region" description="Polar residues" evidence="1">
    <location>
        <begin position="636"/>
        <end position="645"/>
    </location>
</feature>
<dbReference type="PANTHER" id="PTHR23039">
    <property type="entry name" value="NANCE-HORAN SYNDROME PROTEIN"/>
    <property type="match status" value="1"/>
</dbReference>
<feature type="region of interest" description="Disordered" evidence="1">
    <location>
        <begin position="1030"/>
        <end position="1111"/>
    </location>
</feature>
<dbReference type="Pfam" id="PF15273">
    <property type="entry name" value="NHS"/>
    <property type="match status" value="2"/>
</dbReference>
<keyword evidence="3" id="KW-1185">Reference proteome</keyword>
<dbReference type="EMBL" id="JBIYXZ010002086">
    <property type="protein sequence ID" value="KAL3045454.1"/>
    <property type="molecule type" value="Genomic_DNA"/>
</dbReference>
<feature type="region of interest" description="Disordered" evidence="1">
    <location>
        <begin position="410"/>
        <end position="740"/>
    </location>
</feature>
<feature type="compositionally biased region" description="Basic residues" evidence="1">
    <location>
        <begin position="529"/>
        <end position="540"/>
    </location>
</feature>
<evidence type="ECO:0000256" key="1">
    <source>
        <dbReference type="SAM" id="MobiDB-lite"/>
    </source>
</evidence>